<reference evidence="1 2" key="1">
    <citation type="submission" date="2015-09" db="EMBL/GenBank/DDBJ databases">
        <title>Host preference determinants of Valsa canker pathogens revealed by comparative genomics.</title>
        <authorList>
            <person name="Yin Z."/>
            <person name="Huang L."/>
        </authorList>
    </citation>
    <scope>NUCLEOTIDE SEQUENCE [LARGE SCALE GENOMIC DNA]</scope>
    <source>
        <strain evidence="1 2">SXYLt</strain>
    </source>
</reference>
<dbReference type="EMBL" id="LKEB01000038">
    <property type="protein sequence ID" value="ROW07459.1"/>
    <property type="molecule type" value="Genomic_DNA"/>
</dbReference>
<dbReference type="AlphaFoldDB" id="A0A423WVD5"/>
<comment type="caution">
    <text evidence="1">The sequence shown here is derived from an EMBL/GenBank/DDBJ whole genome shotgun (WGS) entry which is preliminary data.</text>
</comment>
<organism evidence="1 2">
    <name type="scientific">Cytospora leucostoma</name>
    <dbReference type="NCBI Taxonomy" id="1230097"/>
    <lineage>
        <taxon>Eukaryota</taxon>
        <taxon>Fungi</taxon>
        <taxon>Dikarya</taxon>
        <taxon>Ascomycota</taxon>
        <taxon>Pezizomycotina</taxon>
        <taxon>Sordariomycetes</taxon>
        <taxon>Sordariomycetidae</taxon>
        <taxon>Diaporthales</taxon>
        <taxon>Cytosporaceae</taxon>
        <taxon>Cytospora</taxon>
    </lineage>
</organism>
<accession>A0A423WVD5</accession>
<keyword evidence="2" id="KW-1185">Reference proteome</keyword>
<name>A0A423WVD5_9PEZI</name>
<evidence type="ECO:0000313" key="2">
    <source>
        <dbReference type="Proteomes" id="UP000285146"/>
    </source>
</evidence>
<dbReference type="OrthoDB" id="10489892at2759"/>
<proteinExistence type="predicted"/>
<dbReference type="Proteomes" id="UP000285146">
    <property type="component" value="Unassembled WGS sequence"/>
</dbReference>
<sequence length="843" mass="92494">MSPHDKDEKTLNLCNKDMMDHLPPSATEDRGGLIPAKRVDNLHDRPPVLVLLLQVDAVALLHQEPEHVRVAVLHRLQHRVPAPVHEVDVGAPLQQQLQDLRVAPAHAPDGLDDGQVLPGRVDVGAGLADEVAHDVLVALADGGGQGREDAAVLVLDREAGAQEEPDALELVRAHGHLHHALEHLRVGHGGEQPLEDGRTLHRHAERPVLAPHRRVGPAREEEVDHIGAVLADGRRQRRMALGRLGVDVGAAVQQVHERLHVVVLHGPLDDAPRLVEVPAGAHDLREEVRPLVRHALEARVLRRGQVRVRAVGQEEGDDLGAVVADGGAQRRVHAVLLGVGVDARVEEDPHRLGVVDAGRELHDARRQGRVRAARQEELEEVRVVAARPEGVLGAGEVWVRAPVQEYLREVEPLHADGLGHGACALAVLAVGVTAVVEHELDDRLRCLVVDGPDQDRVTIGHDPIRVAAIRQEQLHELELALHHGQRERRVALRARAQVRVCTVFDEHLGALEEAPLGGLVKRRKAARVEGIWVGAEEEQEPDRLSIAVYCSLPEEVDLLDRVGRDSPVEQLFDDAMVLLLYRLRQRDLELRVVKPRVMPWCPPGDRGRVGPEAGDWLWRLVTDFHSGHQILEKHLGICRRGRQPSVPDADGRIHLVATDRPPKDQRRHPQGLAGLLQARPHLVHVRVGKDHLEALGDPGEAVTPVVVEEPRHQLVEHDEVVVGLAEAPLQLQGHVGGDPRMLPVDGLAQARLDGPQEPAHLQEVGSEVPEPLDLVLHGADVLEHADGDGVAQHGGPLAELQRGLLLPGGHGRWLVYYFVRCRRALFTSDYRLGVGPFGVLRRM</sequence>
<evidence type="ECO:0000313" key="1">
    <source>
        <dbReference type="EMBL" id="ROW07459.1"/>
    </source>
</evidence>
<gene>
    <name evidence="1" type="ORF">VPNG_07070</name>
</gene>
<dbReference type="InParanoid" id="A0A423WVD5"/>
<protein>
    <submittedName>
        <fullName evidence="1">Uncharacterized protein</fullName>
    </submittedName>
</protein>